<sequence>MEESTSAVPTIPEAPTTTASDAVAPAVNEPARTVNRALYFELPKGINRKLYHALKPGKQRQAYLKRFRKRHGAEPRQVQVSLSPPIVSRRWLPNSTDEPPTTTQQPTKRRTDHPGTKRKGRPSTMSCMSNPGNERLMLTDSCKENQGPKKKAAPPLKFIWPKGMDREEFLAKKPGKDRMSFLARYIKKNGIQLEETAASIRLGAPIGRTPEPLSYPRCGCYSSEACACCTRCVELHCVCGLTGRRRRGLCRESRACSCTLINPSARCKLCHGCRQMHGFSHCRCVLHQRFLWRMRHPELDVQLTEEEEKALCHCFKLAQLHRGEAATKEKEANALKDIQRVQRIKRAMGFPSNDNIYRSHKITTFLGEDGLASEYDDGIDDGLGLEVLEPSPSNVIPRTMIARMVDAGYRPASYHPLFRSEGCSFLESIEPRSGRVRCRTAPAAISSDAMQDEICRGLENFAFKLDRNAVLPPDDLVNYLVYMASVKASNVGELIGTFEDSSAIAASIVIEEYITQLIDDHILRRNLLCLPTKQNAQAFTRTMLVGFNWDLFLRKCSYSEPVETITALMDKEAALKRELAKLILQEFISLQPHDDVENFSCDLIKWIANAVTIPLFVLMSGTSCQSGTKSQDGTQNVNCSYRQGKTEEEEVKVTPRIRLTVKANPTHGNPSYKLHYAIKLADGHRVEASVGGLESKTKANATIAQLDKVVRRQAERSLGILKNPLPHPGPRPVLHPPPPMKPGDPCLGMLGHVWEHFNEYALRKWQAAADAYFSSIQANYAGGNVNKPGTVKRRSTGSPPRASKKRRITSGNDIGQNTRPVNEKVPGA</sequence>
<dbReference type="Proteomes" id="UP001163321">
    <property type="component" value="Chromosome 1"/>
</dbReference>
<evidence type="ECO:0000313" key="1">
    <source>
        <dbReference type="EMBL" id="KAI9922738.1"/>
    </source>
</evidence>
<proteinExistence type="predicted"/>
<gene>
    <name evidence="1" type="ORF">PsorP6_002173</name>
</gene>
<reference evidence="1 2" key="1">
    <citation type="journal article" date="2022" name="bioRxiv">
        <title>The genome of the oomycete Peronosclerospora sorghi, a cosmopolitan pathogen of maize and sorghum, is inflated with dispersed pseudogenes.</title>
        <authorList>
            <person name="Fletcher K."/>
            <person name="Martin F."/>
            <person name="Isakeit T."/>
            <person name="Cavanaugh K."/>
            <person name="Magill C."/>
            <person name="Michelmore R."/>
        </authorList>
    </citation>
    <scope>NUCLEOTIDE SEQUENCE [LARGE SCALE GENOMIC DNA]</scope>
    <source>
        <strain evidence="1">P6</strain>
    </source>
</reference>
<protein>
    <submittedName>
        <fullName evidence="1">Uncharacterized protein</fullName>
    </submittedName>
</protein>
<name>A0ACC0WX94_9STRA</name>
<keyword evidence="2" id="KW-1185">Reference proteome</keyword>
<dbReference type="EMBL" id="CM047580">
    <property type="protein sequence ID" value="KAI9922738.1"/>
    <property type="molecule type" value="Genomic_DNA"/>
</dbReference>
<evidence type="ECO:0000313" key="2">
    <source>
        <dbReference type="Proteomes" id="UP001163321"/>
    </source>
</evidence>
<organism evidence="1 2">
    <name type="scientific">Peronosclerospora sorghi</name>
    <dbReference type="NCBI Taxonomy" id="230839"/>
    <lineage>
        <taxon>Eukaryota</taxon>
        <taxon>Sar</taxon>
        <taxon>Stramenopiles</taxon>
        <taxon>Oomycota</taxon>
        <taxon>Peronosporomycetes</taxon>
        <taxon>Peronosporales</taxon>
        <taxon>Peronosporaceae</taxon>
        <taxon>Peronosclerospora</taxon>
    </lineage>
</organism>
<comment type="caution">
    <text evidence="1">The sequence shown here is derived from an EMBL/GenBank/DDBJ whole genome shotgun (WGS) entry which is preliminary data.</text>
</comment>
<accession>A0ACC0WX94</accession>